<feature type="compositionally biased region" description="Basic and acidic residues" evidence="1">
    <location>
        <begin position="163"/>
        <end position="173"/>
    </location>
</feature>
<dbReference type="EMBL" id="LWDP01000016">
    <property type="protein sequence ID" value="ORD94555.1"/>
    <property type="molecule type" value="Genomic_DNA"/>
</dbReference>
<dbReference type="VEuPathDB" id="MicrosporidiaDB:ECANGB1_540"/>
<feature type="compositionally biased region" description="Acidic residues" evidence="1">
    <location>
        <begin position="152"/>
        <end position="162"/>
    </location>
</feature>
<dbReference type="Proteomes" id="UP000192639">
    <property type="component" value="Unassembled WGS sequence"/>
</dbReference>
<feature type="compositionally biased region" description="Basic and acidic residues" evidence="1">
    <location>
        <begin position="184"/>
        <end position="201"/>
    </location>
</feature>
<evidence type="ECO:0000256" key="1">
    <source>
        <dbReference type="SAM" id="MobiDB-lite"/>
    </source>
</evidence>
<evidence type="ECO:0000313" key="3">
    <source>
        <dbReference type="Proteomes" id="UP000192639"/>
    </source>
</evidence>
<feature type="compositionally biased region" description="Basic residues" evidence="1">
    <location>
        <begin position="9"/>
        <end position="26"/>
    </location>
</feature>
<dbReference type="AlphaFoldDB" id="A0A1Y1S7Z1"/>
<keyword evidence="3" id="KW-1185">Reference proteome</keyword>
<protein>
    <submittedName>
        <fullName evidence="2">Uncharacterized protein</fullName>
    </submittedName>
</protein>
<gene>
    <name evidence="2" type="ORF">ECANGB1_540</name>
</gene>
<name>A0A1Y1S7Z1_9MICR</name>
<feature type="region of interest" description="Disordered" evidence="1">
    <location>
        <begin position="1"/>
        <end position="221"/>
    </location>
</feature>
<evidence type="ECO:0000313" key="2">
    <source>
        <dbReference type="EMBL" id="ORD94555.1"/>
    </source>
</evidence>
<reference evidence="2 3" key="1">
    <citation type="journal article" date="2017" name="Environ. Microbiol.">
        <title>Decay of the glycolytic pathway and adaptation to intranuclear parasitism within Enterocytozoonidae microsporidia.</title>
        <authorList>
            <person name="Wiredu Boakye D."/>
            <person name="Jaroenlak P."/>
            <person name="Prachumwat A."/>
            <person name="Williams T.A."/>
            <person name="Bateman K.S."/>
            <person name="Itsathitphaisarn O."/>
            <person name="Sritunyalucksana K."/>
            <person name="Paszkiewicz K.H."/>
            <person name="Moore K.A."/>
            <person name="Stentiford G.D."/>
            <person name="Williams B.A."/>
        </authorList>
    </citation>
    <scope>NUCLEOTIDE SEQUENCE [LARGE SCALE GENOMIC DNA]</scope>
    <source>
        <strain evidence="2 3">GB1</strain>
    </source>
</reference>
<comment type="caution">
    <text evidence="2">The sequence shown here is derived from an EMBL/GenBank/DDBJ whole genome shotgun (WGS) entry which is preliminary data.</text>
</comment>
<organism evidence="2 3">
    <name type="scientific">Enterospora canceri</name>
    <dbReference type="NCBI Taxonomy" id="1081671"/>
    <lineage>
        <taxon>Eukaryota</taxon>
        <taxon>Fungi</taxon>
        <taxon>Fungi incertae sedis</taxon>
        <taxon>Microsporidia</taxon>
        <taxon>Enterocytozoonidae</taxon>
        <taxon>Enterospora</taxon>
    </lineage>
</organism>
<accession>A0A1Y1S7Z1</accession>
<proteinExistence type="predicted"/>
<sequence length="221" mass="24625">MISCASSRRMTRSKGKGKDKSKKKTGKKNESGSAPNLQKPDTHDPFQPGVESSASNRYLFGSNEPPSTSQFGQYRPNPDLTPLKLEKTRHSSSGSAISPPETPLQPGETISFPFLNLREDLKNKKVKRSNPNRAPRTFDSPPRETVSRPIVDIDDDISSTDSDETKEATDVPRDGLIGLSVERQLSEEERERIRREKDMTRGGKYVGNRGGRIFQAYSDSE</sequence>